<feature type="domain" description="Cupin type-1" evidence="7">
    <location>
        <begin position="337"/>
        <end position="486"/>
    </location>
</feature>
<name>A0A2C9W805_MANES</name>
<dbReference type="PANTHER" id="PTHR31189">
    <property type="entry name" value="OS03G0336100 PROTEIN-RELATED"/>
    <property type="match status" value="1"/>
</dbReference>
<feature type="region of interest" description="Disordered" evidence="5">
    <location>
        <begin position="127"/>
        <end position="150"/>
    </location>
</feature>
<evidence type="ECO:0000256" key="3">
    <source>
        <dbReference type="ARBA" id="ARBA00023129"/>
    </source>
</evidence>
<comment type="caution">
    <text evidence="8">The sequence shown here is derived from an EMBL/GenBank/DDBJ whole genome shotgun (WGS) entry which is preliminary data.</text>
</comment>
<dbReference type="SUPFAM" id="SSF51182">
    <property type="entry name" value="RmlC-like cupins"/>
    <property type="match status" value="1"/>
</dbReference>
<reference evidence="9" key="1">
    <citation type="journal article" date="2016" name="Nat. Biotechnol.">
        <title>Sequencing wild and cultivated cassava and related species reveals extensive interspecific hybridization and genetic diversity.</title>
        <authorList>
            <person name="Bredeson J.V."/>
            <person name="Lyons J.B."/>
            <person name="Prochnik S.E."/>
            <person name="Wu G.A."/>
            <person name="Ha C.M."/>
            <person name="Edsinger-Gonzales E."/>
            <person name="Grimwood J."/>
            <person name="Schmutz J."/>
            <person name="Rabbi I.Y."/>
            <person name="Egesi C."/>
            <person name="Nauluvula P."/>
            <person name="Lebot V."/>
            <person name="Ndunguru J."/>
            <person name="Mkamilo G."/>
            <person name="Bart R.S."/>
            <person name="Setter T.L."/>
            <person name="Gleadow R.M."/>
            <person name="Kulakow P."/>
            <person name="Ferguson M.E."/>
            <person name="Rounsley S."/>
            <person name="Rokhsar D.S."/>
        </authorList>
    </citation>
    <scope>NUCLEOTIDE SEQUENCE [LARGE SCALE GENOMIC DNA]</scope>
    <source>
        <strain evidence="9">cv. AM560-2</strain>
    </source>
</reference>
<comment type="similarity">
    <text evidence="1">Belongs to the 11S seed storage protein (globulins) family.</text>
</comment>
<evidence type="ECO:0000256" key="2">
    <source>
        <dbReference type="ARBA" id="ARBA00022761"/>
    </source>
</evidence>
<dbReference type="PANTHER" id="PTHR31189:SF48">
    <property type="entry name" value="LEGUMIN B"/>
    <property type="match status" value="1"/>
</dbReference>
<dbReference type="AlphaFoldDB" id="A0A2C9W805"/>
<keyword evidence="6" id="KW-0732">Signal</keyword>
<sequence>MAFSSFLSLSFCLLVFLHGCFAQIEPVTTHPRGFPPLQRRQRPQRDECQLDRISAVEPHRRIQSEAGVTDVWDENDDQFQCAGVVAMRHIIREKGLLLPQYVNGPKLIYVVQGRGVQGVVFPGCPETYQSSESRPQPQPRYGGFGQSGRESMRDHHQKVRQIREGDVIAVPTGVTQWVYNNGRTPLVLVQVVDTNNPANQLDQNHRVFFVAGNPQLDVQSKKGESQRGERSERGLTRKPAERDTAGNVFSGMDERVLAEAFNVNTDVARRLRGEDDYRGMIVTVERGLEVLTPQRSPEEERQIKEEEQQKQFELGPSRGTGGYNGVEETLCTAKLRHNVNDPSDTDIFNPRAGRITTVNSHVVPILRNLQFTVQKGVLYRNAIFAPHWNVNAHSVNYVVRGNGHVQMVDDNGNTVFDGQVQEGQMFVAPQNFVVVKKASEQGMEWVSFKTNDAAKVCQLAGRVSAIRSMPVEVLANAFQVSIEEAMRIKNNRQEVTLLSPRTRSRFNVTEGSE</sequence>
<dbReference type="SMART" id="SM00835">
    <property type="entry name" value="Cupin_1"/>
    <property type="match status" value="2"/>
</dbReference>
<gene>
    <name evidence="8" type="ORF">MANES_03G163900v8</name>
</gene>
<feature type="compositionally biased region" description="Basic and acidic residues" evidence="5">
    <location>
        <begin position="219"/>
        <end position="244"/>
    </location>
</feature>
<dbReference type="InterPro" id="IPR014710">
    <property type="entry name" value="RmlC-like_jellyroll"/>
</dbReference>
<dbReference type="CDD" id="cd02242">
    <property type="entry name" value="cupin_11S_legumin_N"/>
    <property type="match status" value="1"/>
</dbReference>
<evidence type="ECO:0000313" key="9">
    <source>
        <dbReference type="Proteomes" id="UP000091857"/>
    </source>
</evidence>
<evidence type="ECO:0000259" key="7">
    <source>
        <dbReference type="SMART" id="SM00835"/>
    </source>
</evidence>
<evidence type="ECO:0000256" key="1">
    <source>
        <dbReference type="ARBA" id="ARBA00007178"/>
    </source>
</evidence>
<dbReference type="GO" id="GO:0045735">
    <property type="term" value="F:nutrient reservoir activity"/>
    <property type="evidence" value="ECO:0007669"/>
    <property type="project" value="UniProtKB-KW"/>
</dbReference>
<keyword evidence="9" id="KW-1185">Reference proteome</keyword>
<feature type="compositionally biased region" description="Basic and acidic residues" evidence="5">
    <location>
        <begin position="296"/>
        <end position="310"/>
    </location>
</feature>
<dbReference type="Gramene" id="Manes.03G163900.1.v8.1">
    <property type="protein sequence ID" value="Manes.03G163900.1.v8.1.CDS"/>
    <property type="gene ID" value="Manes.03G163900.v8.1"/>
</dbReference>
<keyword evidence="3" id="KW-0708">Seed storage protein</keyword>
<feature type="domain" description="Cupin type-1" evidence="7">
    <location>
        <begin position="53"/>
        <end position="269"/>
    </location>
</feature>
<dbReference type="InterPro" id="IPR050253">
    <property type="entry name" value="Seed_Storage-Functional"/>
</dbReference>
<keyword evidence="4" id="KW-1015">Disulfide bond</keyword>
<keyword evidence="2" id="KW-0758">Storage protein</keyword>
<dbReference type="CDD" id="cd02243">
    <property type="entry name" value="cupin_11S_legumin_C"/>
    <property type="match status" value="1"/>
</dbReference>
<feature type="region of interest" description="Disordered" evidence="5">
    <location>
        <begin position="292"/>
        <end position="323"/>
    </location>
</feature>
<dbReference type="FunFam" id="2.60.120.10:FF:000073">
    <property type="entry name" value="Glycinin G1"/>
    <property type="match status" value="1"/>
</dbReference>
<dbReference type="InterPro" id="IPR006044">
    <property type="entry name" value="11S_seedstore_pln"/>
</dbReference>
<protein>
    <recommendedName>
        <fullName evidence="7">Cupin type-1 domain-containing protein</fullName>
    </recommendedName>
</protein>
<accession>A0A2C9W805</accession>
<dbReference type="InterPro" id="IPR011051">
    <property type="entry name" value="RmlC_Cupin_sf"/>
</dbReference>
<dbReference type="InterPro" id="IPR006045">
    <property type="entry name" value="Cupin_1"/>
</dbReference>
<dbReference type="EMBL" id="CM004389">
    <property type="protein sequence ID" value="OAY55568.1"/>
    <property type="molecule type" value="Genomic_DNA"/>
</dbReference>
<feature type="chain" id="PRO_5013016800" description="Cupin type-1 domain-containing protein" evidence="6">
    <location>
        <begin position="23"/>
        <end position="513"/>
    </location>
</feature>
<evidence type="ECO:0000313" key="8">
    <source>
        <dbReference type="EMBL" id="OAY55568.1"/>
    </source>
</evidence>
<dbReference type="STRING" id="3983.A0A2C9W805"/>
<organism evidence="8 9">
    <name type="scientific">Manihot esculenta</name>
    <name type="common">Cassava</name>
    <name type="synonym">Jatropha manihot</name>
    <dbReference type="NCBI Taxonomy" id="3983"/>
    <lineage>
        <taxon>Eukaryota</taxon>
        <taxon>Viridiplantae</taxon>
        <taxon>Streptophyta</taxon>
        <taxon>Embryophyta</taxon>
        <taxon>Tracheophyta</taxon>
        <taxon>Spermatophyta</taxon>
        <taxon>Magnoliopsida</taxon>
        <taxon>eudicotyledons</taxon>
        <taxon>Gunneridae</taxon>
        <taxon>Pentapetalae</taxon>
        <taxon>rosids</taxon>
        <taxon>fabids</taxon>
        <taxon>Malpighiales</taxon>
        <taxon>Euphorbiaceae</taxon>
        <taxon>Crotonoideae</taxon>
        <taxon>Manihoteae</taxon>
        <taxon>Manihot</taxon>
    </lineage>
</organism>
<proteinExistence type="inferred from homology"/>
<dbReference type="Proteomes" id="UP000091857">
    <property type="component" value="Chromosome 3"/>
</dbReference>
<evidence type="ECO:0000256" key="6">
    <source>
        <dbReference type="SAM" id="SignalP"/>
    </source>
</evidence>
<dbReference type="PRINTS" id="PR00439">
    <property type="entry name" value="11SGLOBULIN"/>
</dbReference>
<feature type="region of interest" description="Disordered" evidence="5">
    <location>
        <begin position="214"/>
        <end position="246"/>
    </location>
</feature>
<evidence type="ECO:0000256" key="4">
    <source>
        <dbReference type="ARBA" id="ARBA00023157"/>
    </source>
</evidence>
<dbReference type="Pfam" id="PF00190">
    <property type="entry name" value="Cupin_1"/>
    <property type="match status" value="2"/>
</dbReference>
<evidence type="ECO:0000256" key="5">
    <source>
        <dbReference type="SAM" id="MobiDB-lite"/>
    </source>
</evidence>
<dbReference type="Gene3D" id="2.60.120.10">
    <property type="entry name" value="Jelly Rolls"/>
    <property type="match status" value="2"/>
</dbReference>
<feature type="signal peptide" evidence="6">
    <location>
        <begin position="1"/>
        <end position="22"/>
    </location>
</feature>